<reference evidence="1" key="1">
    <citation type="submission" date="2021-02" db="EMBL/GenBank/DDBJ databases">
        <authorList>
            <consortium name="DOE Joint Genome Institute"/>
            <person name="Ahrendt S."/>
            <person name="Looney B.P."/>
            <person name="Miyauchi S."/>
            <person name="Morin E."/>
            <person name="Drula E."/>
            <person name="Courty P.E."/>
            <person name="Chicoki N."/>
            <person name="Fauchery L."/>
            <person name="Kohler A."/>
            <person name="Kuo A."/>
            <person name="Labutti K."/>
            <person name="Pangilinan J."/>
            <person name="Lipzen A."/>
            <person name="Riley R."/>
            <person name="Andreopoulos W."/>
            <person name="He G."/>
            <person name="Johnson J."/>
            <person name="Barry K.W."/>
            <person name="Grigoriev I.V."/>
            <person name="Nagy L."/>
            <person name="Hibbett D."/>
            <person name="Henrissat B."/>
            <person name="Matheny P.B."/>
            <person name="Labbe J."/>
            <person name="Martin F."/>
        </authorList>
    </citation>
    <scope>NUCLEOTIDE SEQUENCE</scope>
    <source>
        <strain evidence="1">FP105234-sp</strain>
    </source>
</reference>
<name>A0ACB8S6F0_9AGAM</name>
<evidence type="ECO:0000313" key="1">
    <source>
        <dbReference type="EMBL" id="KAI0051935.1"/>
    </source>
</evidence>
<evidence type="ECO:0000313" key="2">
    <source>
        <dbReference type="Proteomes" id="UP000814033"/>
    </source>
</evidence>
<comment type="caution">
    <text evidence="1">The sequence shown here is derived from an EMBL/GenBank/DDBJ whole genome shotgun (WGS) entry which is preliminary data.</text>
</comment>
<dbReference type="EMBL" id="MU275848">
    <property type="protein sequence ID" value="KAI0051935.1"/>
    <property type="molecule type" value="Genomic_DNA"/>
</dbReference>
<proteinExistence type="predicted"/>
<keyword evidence="2" id="KW-1185">Reference proteome</keyword>
<sequence>MTVTLCLQQPSRPRPNAPAPPRRSLMESHMPPAAFEGYYSNILNSRDVATPRKTPTSLIGVGRRPSAECRRTFTRWRYARAACVVFPTASLFYGRSSTLFVSYGADSDASIDVRVGPITWTVAPKWRDYPAPL</sequence>
<protein>
    <submittedName>
        <fullName evidence="1">Uncharacterized protein</fullName>
    </submittedName>
</protein>
<organism evidence="1 2">
    <name type="scientific">Auriscalpium vulgare</name>
    <dbReference type="NCBI Taxonomy" id="40419"/>
    <lineage>
        <taxon>Eukaryota</taxon>
        <taxon>Fungi</taxon>
        <taxon>Dikarya</taxon>
        <taxon>Basidiomycota</taxon>
        <taxon>Agaricomycotina</taxon>
        <taxon>Agaricomycetes</taxon>
        <taxon>Russulales</taxon>
        <taxon>Auriscalpiaceae</taxon>
        <taxon>Auriscalpium</taxon>
    </lineage>
</organism>
<dbReference type="Proteomes" id="UP000814033">
    <property type="component" value="Unassembled WGS sequence"/>
</dbReference>
<reference evidence="1" key="2">
    <citation type="journal article" date="2022" name="New Phytol.">
        <title>Evolutionary transition to the ectomycorrhizal habit in the genomes of a hyperdiverse lineage of mushroom-forming fungi.</title>
        <authorList>
            <person name="Looney B."/>
            <person name="Miyauchi S."/>
            <person name="Morin E."/>
            <person name="Drula E."/>
            <person name="Courty P.E."/>
            <person name="Kohler A."/>
            <person name="Kuo A."/>
            <person name="LaButti K."/>
            <person name="Pangilinan J."/>
            <person name="Lipzen A."/>
            <person name="Riley R."/>
            <person name="Andreopoulos W."/>
            <person name="He G."/>
            <person name="Johnson J."/>
            <person name="Nolan M."/>
            <person name="Tritt A."/>
            <person name="Barry K.W."/>
            <person name="Grigoriev I.V."/>
            <person name="Nagy L.G."/>
            <person name="Hibbett D."/>
            <person name="Henrissat B."/>
            <person name="Matheny P.B."/>
            <person name="Labbe J."/>
            <person name="Martin F.M."/>
        </authorList>
    </citation>
    <scope>NUCLEOTIDE SEQUENCE</scope>
    <source>
        <strain evidence="1">FP105234-sp</strain>
    </source>
</reference>
<gene>
    <name evidence="1" type="ORF">FA95DRAFT_107301</name>
</gene>
<accession>A0ACB8S6F0</accession>